<evidence type="ECO:0000313" key="4">
    <source>
        <dbReference type="Proteomes" id="UP000054007"/>
    </source>
</evidence>
<gene>
    <name evidence="3" type="ORF">CYLTODRAFT_425549</name>
</gene>
<reference evidence="3 4" key="1">
    <citation type="journal article" date="2015" name="Fungal Genet. Biol.">
        <title>Evolution of novel wood decay mechanisms in Agaricales revealed by the genome sequences of Fistulina hepatica and Cylindrobasidium torrendii.</title>
        <authorList>
            <person name="Floudas D."/>
            <person name="Held B.W."/>
            <person name="Riley R."/>
            <person name="Nagy L.G."/>
            <person name="Koehler G."/>
            <person name="Ransdell A.S."/>
            <person name="Younus H."/>
            <person name="Chow J."/>
            <person name="Chiniquy J."/>
            <person name="Lipzen A."/>
            <person name="Tritt A."/>
            <person name="Sun H."/>
            <person name="Haridas S."/>
            <person name="LaButti K."/>
            <person name="Ohm R.A."/>
            <person name="Kues U."/>
            <person name="Blanchette R.A."/>
            <person name="Grigoriev I.V."/>
            <person name="Minto R.E."/>
            <person name="Hibbett D.S."/>
        </authorList>
    </citation>
    <scope>NUCLEOTIDE SEQUENCE [LARGE SCALE GENOMIC DNA]</scope>
    <source>
        <strain evidence="3 4">FP15055 ss-10</strain>
    </source>
</reference>
<protein>
    <submittedName>
        <fullName evidence="3">Uncharacterized protein</fullName>
    </submittedName>
</protein>
<keyword evidence="4" id="KW-1185">Reference proteome</keyword>
<name>A0A0D7B1N5_9AGAR</name>
<accession>A0A0D7B1N5</accession>
<evidence type="ECO:0000256" key="1">
    <source>
        <dbReference type="SAM" id="MobiDB-lite"/>
    </source>
</evidence>
<proteinExistence type="predicted"/>
<evidence type="ECO:0000256" key="2">
    <source>
        <dbReference type="SAM" id="Phobius"/>
    </source>
</evidence>
<dbReference type="AlphaFoldDB" id="A0A0D7B1N5"/>
<feature type="region of interest" description="Disordered" evidence="1">
    <location>
        <begin position="208"/>
        <end position="242"/>
    </location>
</feature>
<evidence type="ECO:0000313" key="3">
    <source>
        <dbReference type="EMBL" id="KIY64079.1"/>
    </source>
</evidence>
<keyword evidence="2" id="KW-0472">Membrane</keyword>
<organism evidence="3 4">
    <name type="scientific">Cylindrobasidium torrendii FP15055 ss-10</name>
    <dbReference type="NCBI Taxonomy" id="1314674"/>
    <lineage>
        <taxon>Eukaryota</taxon>
        <taxon>Fungi</taxon>
        <taxon>Dikarya</taxon>
        <taxon>Basidiomycota</taxon>
        <taxon>Agaricomycotina</taxon>
        <taxon>Agaricomycetes</taxon>
        <taxon>Agaricomycetidae</taxon>
        <taxon>Agaricales</taxon>
        <taxon>Marasmiineae</taxon>
        <taxon>Physalacriaceae</taxon>
        <taxon>Cylindrobasidium</taxon>
    </lineage>
</organism>
<sequence>MEDQDLRFQRLTRFTMAEVVAAYTGLATTLFASHFTLILGFTSRHESNLRFEVSDTEYLCDIIEGAYFRGMYSRFDFEEFAELRAQAVRKAFEYQEELDDYKNAPLVRKIGPWGRERVRTKKREVSKANRALRALYYSANVPFYLRADNQRDERSPSWTSSSGTLVNGCVHTSAKGGCISRPSRPLQEIHGYPPVRRESTLTCEIFSRNKPMQSSAHGEGSNTAFGSRMPAHPPPAYTPSSKPIPFLERVGGSPSTMSVIAYSIAQCSLEELLGGYHSYSTCRATKTGQSPC</sequence>
<feature type="transmembrane region" description="Helical" evidence="2">
    <location>
        <begin position="20"/>
        <end position="41"/>
    </location>
</feature>
<dbReference type="Proteomes" id="UP000054007">
    <property type="component" value="Unassembled WGS sequence"/>
</dbReference>
<keyword evidence="2" id="KW-1133">Transmembrane helix</keyword>
<keyword evidence="2" id="KW-0812">Transmembrane</keyword>
<feature type="compositionally biased region" description="Polar residues" evidence="1">
    <location>
        <begin position="210"/>
        <end position="225"/>
    </location>
</feature>
<dbReference type="EMBL" id="KN880655">
    <property type="protein sequence ID" value="KIY64079.1"/>
    <property type="molecule type" value="Genomic_DNA"/>
</dbReference>